<accession>A0A0D7AS80</accession>
<dbReference type="EMBL" id="KN881188">
    <property type="protein sequence ID" value="KIY60875.1"/>
    <property type="molecule type" value="Genomic_DNA"/>
</dbReference>
<feature type="non-terminal residue" evidence="1">
    <location>
        <position position="1"/>
    </location>
</feature>
<gene>
    <name evidence="1" type="ORF">CYLTODRAFT_363600</name>
</gene>
<dbReference type="OrthoDB" id="3359487at2759"/>
<protein>
    <submittedName>
        <fullName evidence="1">Uncharacterized protein</fullName>
    </submittedName>
</protein>
<dbReference type="SUPFAM" id="SSF53098">
    <property type="entry name" value="Ribonuclease H-like"/>
    <property type="match status" value="1"/>
</dbReference>
<dbReference type="AlphaFoldDB" id="A0A0D7AS80"/>
<dbReference type="InterPro" id="IPR012337">
    <property type="entry name" value="RNaseH-like_sf"/>
</dbReference>
<keyword evidence="2" id="KW-1185">Reference proteome</keyword>
<proteinExistence type="predicted"/>
<evidence type="ECO:0000313" key="2">
    <source>
        <dbReference type="Proteomes" id="UP000054007"/>
    </source>
</evidence>
<dbReference type="Proteomes" id="UP000054007">
    <property type="component" value="Unassembled WGS sequence"/>
</dbReference>
<reference evidence="1 2" key="1">
    <citation type="journal article" date="2015" name="Fungal Genet. Biol.">
        <title>Evolution of novel wood decay mechanisms in Agaricales revealed by the genome sequences of Fistulina hepatica and Cylindrobasidium torrendii.</title>
        <authorList>
            <person name="Floudas D."/>
            <person name="Held B.W."/>
            <person name="Riley R."/>
            <person name="Nagy L.G."/>
            <person name="Koehler G."/>
            <person name="Ransdell A.S."/>
            <person name="Younus H."/>
            <person name="Chow J."/>
            <person name="Chiniquy J."/>
            <person name="Lipzen A."/>
            <person name="Tritt A."/>
            <person name="Sun H."/>
            <person name="Haridas S."/>
            <person name="LaButti K."/>
            <person name="Ohm R.A."/>
            <person name="Kues U."/>
            <person name="Blanchette R.A."/>
            <person name="Grigoriev I.V."/>
            <person name="Minto R.E."/>
            <person name="Hibbett D.S."/>
        </authorList>
    </citation>
    <scope>NUCLEOTIDE SEQUENCE [LARGE SCALE GENOMIC DNA]</scope>
    <source>
        <strain evidence="1 2">FP15055 ss-10</strain>
    </source>
</reference>
<organism evidence="1 2">
    <name type="scientific">Cylindrobasidium torrendii FP15055 ss-10</name>
    <dbReference type="NCBI Taxonomy" id="1314674"/>
    <lineage>
        <taxon>Eukaryota</taxon>
        <taxon>Fungi</taxon>
        <taxon>Dikarya</taxon>
        <taxon>Basidiomycota</taxon>
        <taxon>Agaricomycotina</taxon>
        <taxon>Agaricomycetes</taxon>
        <taxon>Agaricomycetidae</taxon>
        <taxon>Agaricales</taxon>
        <taxon>Marasmiineae</taxon>
        <taxon>Physalacriaceae</taxon>
        <taxon>Cylindrobasidium</taxon>
    </lineage>
</organism>
<sequence length="197" mass="22899">KVLRLGRRVYNNGHMQDRLRDICERLTVPVADMVRAVVTRWISILPVFQRAIQLEQPLRELVNDPLFNREKKRMLRKYELSAMEMQVLSEVATLLELAEDAIKHMSESEVCLIWQVIPIYDVYIDELDETIVDHSKLKVTRAIAARMRAVAVKYYSKTDNNRVMRIAISALVLLSLQMNTDMFASFCPILQDGILHQ</sequence>
<name>A0A0D7AS80_9AGAR</name>
<evidence type="ECO:0000313" key="1">
    <source>
        <dbReference type="EMBL" id="KIY60875.1"/>
    </source>
</evidence>